<name>A0AC34GXE6_9BILA</name>
<reference evidence="2" key="1">
    <citation type="submission" date="2022-11" db="UniProtKB">
        <authorList>
            <consortium name="WormBaseParasite"/>
        </authorList>
    </citation>
    <scope>IDENTIFICATION</scope>
</reference>
<evidence type="ECO:0000313" key="1">
    <source>
        <dbReference type="Proteomes" id="UP000887579"/>
    </source>
</evidence>
<organism evidence="1 2">
    <name type="scientific">Panagrolaimus sp. ES5</name>
    <dbReference type="NCBI Taxonomy" id="591445"/>
    <lineage>
        <taxon>Eukaryota</taxon>
        <taxon>Metazoa</taxon>
        <taxon>Ecdysozoa</taxon>
        <taxon>Nematoda</taxon>
        <taxon>Chromadorea</taxon>
        <taxon>Rhabditida</taxon>
        <taxon>Tylenchina</taxon>
        <taxon>Panagrolaimomorpha</taxon>
        <taxon>Panagrolaimoidea</taxon>
        <taxon>Panagrolaimidae</taxon>
        <taxon>Panagrolaimus</taxon>
    </lineage>
</organism>
<dbReference type="WBParaSite" id="ES5_v2.g9667.t1">
    <property type="protein sequence ID" value="ES5_v2.g9667.t1"/>
    <property type="gene ID" value="ES5_v2.g9667"/>
</dbReference>
<proteinExistence type="predicted"/>
<sequence length="444" mass="50898">MLWTKTAHGFLVPLMYHFQSKTFNQFVVDSNGMYFEALNRDFDLVIVDELSTQHGIVAASILKDRKNIPHIIYSPTIQTYWYQSKIALSRNYVTADSLMGPIPSKSTDFYKPSKFIDRLIAFSESYMEVFIMDWFVMPTALYFLPGVNMERHYTNAYFTFGEHIDRLRNPMTEGSDLILVGSNCKSASSVLNATLPKEWKEFIEDSKSKGTIYIAFGSALLWDHMSNSVKDSFISAINKLDEYRIIFSWNGQFPKTVKSHVKFTKWAPQMAILSHPKTKVFLTHGGLKSLKESICAEIPIVLMPLLAEQVYNSKFCLKLGIGLVLNKYELNADKIATTLRKVAKNDKYRSKVQKLKTIYLDRPMDASEYALYFSFPLPSTPSPVKKTVNVKWYLFQHLSGCIGVKYHSQLSDDDYLIAEMMPDWESGKNFRVTDGCRIAIENSD</sequence>
<evidence type="ECO:0000313" key="2">
    <source>
        <dbReference type="WBParaSite" id="ES5_v2.g9667.t1"/>
    </source>
</evidence>
<accession>A0AC34GXE6</accession>
<dbReference type="Proteomes" id="UP000887579">
    <property type="component" value="Unplaced"/>
</dbReference>
<protein>
    <submittedName>
        <fullName evidence="2">UDP-glucuronosyltransferase</fullName>
    </submittedName>
</protein>